<comment type="subcellular location">
    <subcellularLocation>
        <location evidence="1">Nucleus</location>
    </subcellularLocation>
</comment>
<keyword evidence="2 5" id="KW-0853">WD repeat</keyword>
<dbReference type="OrthoDB" id="196858at2759"/>
<feature type="region of interest" description="Disordered" evidence="6">
    <location>
        <begin position="235"/>
        <end position="255"/>
    </location>
</feature>
<dbReference type="InterPro" id="IPR015943">
    <property type="entry name" value="WD40/YVTN_repeat-like_dom_sf"/>
</dbReference>
<evidence type="ECO:0000256" key="3">
    <source>
        <dbReference type="ARBA" id="ARBA00022737"/>
    </source>
</evidence>
<feature type="region of interest" description="Disordered" evidence="6">
    <location>
        <begin position="423"/>
        <end position="500"/>
    </location>
</feature>
<dbReference type="SUPFAM" id="SSF50978">
    <property type="entry name" value="WD40 repeat-like"/>
    <property type="match status" value="1"/>
</dbReference>
<feature type="repeat" description="WD" evidence="5">
    <location>
        <begin position="62"/>
        <end position="103"/>
    </location>
</feature>
<dbReference type="PROSITE" id="PS50082">
    <property type="entry name" value="WD_REPEATS_2"/>
    <property type="match status" value="2"/>
</dbReference>
<keyword evidence="9" id="KW-1185">Reference proteome</keyword>
<evidence type="ECO:0000256" key="4">
    <source>
        <dbReference type="ARBA" id="ARBA00023242"/>
    </source>
</evidence>
<dbReference type="SMART" id="SM00320">
    <property type="entry name" value="WD40"/>
    <property type="match status" value="5"/>
</dbReference>
<dbReference type="PANTHER" id="PTHR44040">
    <property type="entry name" value="RETINOBLASTOMA-BINDING PROTEIN 5"/>
    <property type="match status" value="1"/>
</dbReference>
<dbReference type="InParanoid" id="A0A1X7UR42"/>
<reference evidence="9" key="1">
    <citation type="journal article" date="2010" name="Nature">
        <title>The Amphimedon queenslandica genome and the evolution of animal complexity.</title>
        <authorList>
            <person name="Srivastava M."/>
            <person name="Simakov O."/>
            <person name="Chapman J."/>
            <person name="Fahey B."/>
            <person name="Gauthier M.E."/>
            <person name="Mitros T."/>
            <person name="Richards G.S."/>
            <person name="Conaco C."/>
            <person name="Dacre M."/>
            <person name="Hellsten U."/>
            <person name="Larroux C."/>
            <person name="Putnam N.H."/>
            <person name="Stanke M."/>
            <person name="Adamska M."/>
            <person name="Darling A."/>
            <person name="Degnan S.M."/>
            <person name="Oakley T.H."/>
            <person name="Plachetzki D.C."/>
            <person name="Zhai Y."/>
            <person name="Adamski M."/>
            <person name="Calcino A."/>
            <person name="Cummins S.F."/>
            <person name="Goodstein D.M."/>
            <person name="Harris C."/>
            <person name="Jackson D.J."/>
            <person name="Leys S.P."/>
            <person name="Shu S."/>
            <person name="Woodcroft B.J."/>
            <person name="Vervoort M."/>
            <person name="Kosik K.S."/>
            <person name="Manning G."/>
            <person name="Degnan B.M."/>
            <person name="Rokhsar D.S."/>
        </authorList>
    </citation>
    <scope>NUCLEOTIDE SEQUENCE [LARGE SCALE GENOMIC DNA]</scope>
</reference>
<dbReference type="GO" id="GO:0048188">
    <property type="term" value="C:Set1C/COMPASS complex"/>
    <property type="evidence" value="ECO:0007669"/>
    <property type="project" value="InterPro"/>
</dbReference>
<dbReference type="InterPro" id="IPR001680">
    <property type="entry name" value="WD40_rpt"/>
</dbReference>
<dbReference type="FunCoup" id="A0A1X7UR42">
    <property type="interactions" value="756"/>
</dbReference>
<feature type="region of interest" description="Disordered" evidence="6">
    <location>
        <begin position="358"/>
        <end position="389"/>
    </location>
</feature>
<dbReference type="STRING" id="400682.A0A1X7UR42"/>
<dbReference type="KEGG" id="aqu:100638554"/>
<evidence type="ECO:0000259" key="7">
    <source>
        <dbReference type="Pfam" id="PF12894"/>
    </source>
</evidence>
<dbReference type="Pfam" id="PF00400">
    <property type="entry name" value="WD40"/>
    <property type="match status" value="1"/>
</dbReference>
<dbReference type="OMA" id="DYEDDIM"/>
<name>A0A1X7UR42_AMPQE</name>
<evidence type="ECO:0000256" key="5">
    <source>
        <dbReference type="PROSITE-ProRule" id="PRU00221"/>
    </source>
</evidence>
<dbReference type="InterPro" id="IPR024977">
    <property type="entry name" value="Apc4-like_WD40_dom"/>
</dbReference>
<gene>
    <name evidence="8" type="primary">100638554</name>
</gene>
<evidence type="ECO:0000256" key="6">
    <source>
        <dbReference type="SAM" id="MobiDB-lite"/>
    </source>
</evidence>
<dbReference type="AlphaFoldDB" id="A0A1X7UR42"/>
<reference evidence="8" key="2">
    <citation type="submission" date="2017-05" db="UniProtKB">
        <authorList>
            <consortium name="EnsemblMetazoa"/>
        </authorList>
    </citation>
    <scope>IDENTIFICATION</scope>
</reference>
<dbReference type="Pfam" id="PF12894">
    <property type="entry name" value="ANAPC4_WD40"/>
    <property type="match status" value="1"/>
</dbReference>
<evidence type="ECO:0000256" key="1">
    <source>
        <dbReference type="ARBA" id="ARBA00004123"/>
    </source>
</evidence>
<evidence type="ECO:0000256" key="2">
    <source>
        <dbReference type="ARBA" id="ARBA00022574"/>
    </source>
</evidence>
<dbReference type="PANTHER" id="PTHR44040:SF1">
    <property type="entry name" value="RETINOBLASTOMA-BINDING PROTEIN 5"/>
    <property type="match status" value="1"/>
</dbReference>
<dbReference type="eggNOG" id="KOG1273">
    <property type="taxonomic scope" value="Eukaryota"/>
</dbReference>
<dbReference type="PROSITE" id="PS00678">
    <property type="entry name" value="WD_REPEATS_1"/>
    <property type="match status" value="1"/>
</dbReference>
<feature type="domain" description="Anaphase-promoting complex subunit 4-like WD40" evidence="7">
    <location>
        <begin position="25"/>
        <end position="75"/>
    </location>
</feature>
<dbReference type="EnsemblMetazoa" id="Aqu2.1.29867_001">
    <property type="protein sequence ID" value="Aqu2.1.29867_001"/>
    <property type="gene ID" value="Aqu2.1.29867"/>
</dbReference>
<protein>
    <recommendedName>
        <fullName evidence="7">Anaphase-promoting complex subunit 4-like WD40 domain-containing protein</fullName>
    </recommendedName>
</protein>
<accession>A0A1X7UR42</accession>
<dbReference type="InterPro" id="IPR036322">
    <property type="entry name" value="WD40_repeat_dom_sf"/>
</dbReference>
<sequence>MNLELLRTFDHSYPEHNDGVLDSGSEAVIVQFNRRGTMLAVGCNDGRIALWDFMTRGISRQCSYHIHPITSLSWNRSGRRLLSSATDWNVVLWDVISGEAELCLRFPSPVMKVQFNPRDKNMFLVCPMKHAPTLVTIKGAGPVHTPLPTDGEPESSMTGSFGRHGKLIILGTSKGMVLVINVKTLDIIRKFRVLSGGSSHVAVKSIEVARRGNNFLINGSDRVLRVYDLENLDKEPLTGEEGEGGKEGENGKEIEVEPLQRLQDNVNRMQWKKCSFSGDGDYICAGSHRQHELYIWDKATGNLVKMLTGPKGESLLDLTWHPVRPVILSVSNGVVNIWSHTQTELWSAYAPNFKELDENEDYEERESEFDIEDEDKSVNNEDPAQSNGVEEVTVVDVTDCPVIPAFCSSEEDEESPLDWLPYAPEIEEPDEPGWGQLEPSLNELPINKRRSDDDKEEGVVLSPKKPHTIDIDLPEPVNDNKGDTGAAGSGGGTKKNKNKK</sequence>
<dbReference type="EnsemblMetazoa" id="XM_003387077.2">
    <property type="protein sequence ID" value="XP_003387125.1"/>
    <property type="gene ID" value="LOC100638554"/>
</dbReference>
<dbReference type="Gene3D" id="2.130.10.10">
    <property type="entry name" value="YVTN repeat-like/Quinoprotein amine dehydrogenase"/>
    <property type="match status" value="1"/>
</dbReference>
<dbReference type="PROSITE" id="PS50294">
    <property type="entry name" value="WD_REPEATS_REGION"/>
    <property type="match status" value="1"/>
</dbReference>
<evidence type="ECO:0000313" key="9">
    <source>
        <dbReference type="Proteomes" id="UP000007879"/>
    </source>
</evidence>
<feature type="repeat" description="WD" evidence="5">
    <location>
        <begin position="30"/>
        <end position="61"/>
    </location>
</feature>
<dbReference type="InterPro" id="IPR037850">
    <property type="entry name" value="RBBP5/Swd1"/>
</dbReference>
<feature type="compositionally biased region" description="Acidic residues" evidence="6">
    <location>
        <begin position="358"/>
        <end position="375"/>
    </location>
</feature>
<keyword evidence="3" id="KW-0677">Repeat</keyword>
<proteinExistence type="predicted"/>
<organism evidence="8">
    <name type="scientific">Amphimedon queenslandica</name>
    <name type="common">Sponge</name>
    <dbReference type="NCBI Taxonomy" id="400682"/>
    <lineage>
        <taxon>Eukaryota</taxon>
        <taxon>Metazoa</taxon>
        <taxon>Porifera</taxon>
        <taxon>Demospongiae</taxon>
        <taxon>Heteroscleromorpha</taxon>
        <taxon>Haplosclerida</taxon>
        <taxon>Niphatidae</taxon>
        <taxon>Amphimedon</taxon>
    </lineage>
</organism>
<dbReference type="InterPro" id="IPR019775">
    <property type="entry name" value="WD40_repeat_CS"/>
</dbReference>
<evidence type="ECO:0000313" key="8">
    <source>
        <dbReference type="EnsemblMetazoa" id="Aqu2.1.29867_001"/>
    </source>
</evidence>
<dbReference type="Proteomes" id="UP000007879">
    <property type="component" value="Unassembled WGS sequence"/>
</dbReference>
<keyword evidence="4" id="KW-0539">Nucleus</keyword>